<dbReference type="EMBL" id="JAASUB010000008">
    <property type="protein sequence ID" value="MBC1509805.1"/>
    <property type="molecule type" value="Genomic_DNA"/>
</dbReference>
<keyword evidence="5" id="KW-1185">Reference proteome</keyword>
<keyword evidence="1" id="KW-0472">Membrane</keyword>
<proteinExistence type="predicted"/>
<dbReference type="EMBL" id="JAASTW010000004">
    <property type="protein sequence ID" value="MBC1488210.1"/>
    <property type="molecule type" value="Genomic_DNA"/>
</dbReference>
<dbReference type="RefSeq" id="WP_185345816.1">
    <property type="nucleotide sequence ID" value="NZ_JAASTU010000005.1"/>
</dbReference>
<keyword evidence="1" id="KW-0812">Transmembrane</keyword>
<gene>
    <name evidence="2" type="ORF">HCJ38_04175</name>
    <name evidence="3" type="ORF">HCJ59_07865</name>
</gene>
<dbReference type="NCBIfam" id="TIGR01167">
    <property type="entry name" value="LPXTG_anchor"/>
    <property type="match status" value="1"/>
</dbReference>
<feature type="transmembrane region" description="Helical" evidence="1">
    <location>
        <begin position="17"/>
        <end position="34"/>
    </location>
</feature>
<evidence type="ECO:0000313" key="3">
    <source>
        <dbReference type="EMBL" id="MBC1509805.1"/>
    </source>
</evidence>
<dbReference type="Proteomes" id="UP000561617">
    <property type="component" value="Unassembled WGS sequence"/>
</dbReference>
<dbReference type="Proteomes" id="UP000587800">
    <property type="component" value="Unassembled WGS sequence"/>
</dbReference>
<keyword evidence="1" id="KW-1133">Transmembrane helix</keyword>
<evidence type="ECO:0000256" key="1">
    <source>
        <dbReference type="SAM" id="Phobius"/>
    </source>
</evidence>
<evidence type="ECO:0000313" key="4">
    <source>
        <dbReference type="Proteomes" id="UP000561617"/>
    </source>
</evidence>
<sequence>MVTATISLPKTGDTTPWNALIMGVLLSTSALVMWKKRS</sequence>
<reference evidence="4 5" key="1">
    <citation type="submission" date="2020-03" db="EMBL/GenBank/DDBJ databases">
        <title>Soil Listeria distribution.</title>
        <authorList>
            <person name="Liao J."/>
            <person name="Wiedmann M."/>
        </authorList>
    </citation>
    <scope>NUCLEOTIDE SEQUENCE [LARGE SCALE GENOMIC DNA]</scope>
    <source>
        <strain evidence="3 5">FSL L7-1515</strain>
        <strain evidence="2 4">FSL L7-1554</strain>
    </source>
</reference>
<comment type="caution">
    <text evidence="2">The sequence shown here is derived from an EMBL/GenBank/DDBJ whole genome shotgun (WGS) entry which is preliminary data.</text>
</comment>
<evidence type="ECO:0000313" key="5">
    <source>
        <dbReference type="Proteomes" id="UP000587800"/>
    </source>
</evidence>
<accession>A0A7X1C8L9</accession>
<evidence type="ECO:0000313" key="2">
    <source>
        <dbReference type="EMBL" id="MBC1488210.1"/>
    </source>
</evidence>
<organism evidence="2 4">
    <name type="scientific">Listeria immobilis</name>
    <dbReference type="NCBI Taxonomy" id="2713502"/>
    <lineage>
        <taxon>Bacteria</taxon>
        <taxon>Bacillati</taxon>
        <taxon>Bacillota</taxon>
        <taxon>Bacilli</taxon>
        <taxon>Bacillales</taxon>
        <taxon>Listeriaceae</taxon>
        <taxon>Listeria</taxon>
    </lineage>
</organism>
<protein>
    <submittedName>
        <fullName evidence="2">LPXTG cell wall anchor domain-containing protein</fullName>
    </submittedName>
</protein>
<name>A0A7X1C8L9_9LIST</name>
<dbReference type="AlphaFoldDB" id="A0A7X1C8L9"/>